<evidence type="ECO:0000256" key="5">
    <source>
        <dbReference type="ARBA" id="ARBA00022741"/>
    </source>
</evidence>
<gene>
    <name evidence="12" type="ORF">SAMN02745248_00507</name>
</gene>
<reference evidence="12 13" key="1">
    <citation type="submission" date="2016-11" db="EMBL/GenBank/DDBJ databases">
        <authorList>
            <person name="Jaros S."/>
            <person name="Januszkiewicz K."/>
            <person name="Wedrychowicz H."/>
        </authorList>
    </citation>
    <scope>NUCLEOTIDE SEQUENCE [LARGE SCALE GENOMIC DNA]</scope>
    <source>
        <strain evidence="12 13">DSM 3090</strain>
    </source>
</reference>
<evidence type="ECO:0000313" key="13">
    <source>
        <dbReference type="Proteomes" id="UP000183952"/>
    </source>
</evidence>
<keyword evidence="2" id="KW-0813">Transport</keyword>
<sequence>MLRDVLKNIKVIFRYSPFHAIIKLIVVVIAALMTPLSLFFTEKLIKSIQLCILNGEPIRSVVMWSSCLITSMVIPCVCSFLNNCEDIRIKRELDTEFTEDIADKYARIQFWCFEDSHTKDILKRMGDNPQEKVFQLFINAVEIIGVFVSLVGLILVFMQIGIIFCIIFIAIIIVMMIMDFKAMNTMNTMFNNQSVDERFMDYLGQLLSEKSSLFELRLFGAVNYISGLWKDRSSKVLKERLRITIKSQGYFAVSCIMIIIWVASILFFLVKGVISKDISLGVFVALAGSADSIIKTTENLSYTFTLIAQNSMYMRVYHKFMNLPEDSMDLSVKEHGNNEDVHYIVFKDVHFAYPKTEKEILKGLSFEIKKGEKIAFVGENGAGKSTVIKLLCRLYEPQQGEILINGINIRNMSYKEIHKAISLVFQDYEKYSLTLRENVALGDIQTLNNEELIKKALKDGMAEEISENIDVNLGKLSEDGIDVSGGQWQRIAISRALVACSQFTILDEPTSALDPIAESNMYSCFQKVLQHRGSIVISHRLGSAKMADRILVLNKGVVVENGSHAELIKAQGLYADMWRVQSNWYDGGSANEEEIQ</sequence>
<evidence type="ECO:0000256" key="4">
    <source>
        <dbReference type="ARBA" id="ARBA00022692"/>
    </source>
</evidence>
<evidence type="ECO:0000256" key="7">
    <source>
        <dbReference type="ARBA" id="ARBA00022989"/>
    </source>
</evidence>
<dbReference type="GO" id="GO:0034040">
    <property type="term" value="F:ATPase-coupled lipid transmembrane transporter activity"/>
    <property type="evidence" value="ECO:0007669"/>
    <property type="project" value="TreeGrafter"/>
</dbReference>
<evidence type="ECO:0000256" key="2">
    <source>
        <dbReference type="ARBA" id="ARBA00022448"/>
    </source>
</evidence>
<dbReference type="GO" id="GO:0005886">
    <property type="term" value="C:plasma membrane"/>
    <property type="evidence" value="ECO:0007669"/>
    <property type="project" value="UniProtKB-SubCell"/>
</dbReference>
<dbReference type="InterPro" id="IPR017871">
    <property type="entry name" value="ABC_transporter-like_CS"/>
</dbReference>
<organism evidence="12 13">
    <name type="scientific">Hathewaya proteolytica DSM 3090</name>
    <dbReference type="NCBI Taxonomy" id="1121331"/>
    <lineage>
        <taxon>Bacteria</taxon>
        <taxon>Bacillati</taxon>
        <taxon>Bacillota</taxon>
        <taxon>Clostridia</taxon>
        <taxon>Eubacteriales</taxon>
        <taxon>Clostridiaceae</taxon>
        <taxon>Hathewaya</taxon>
    </lineage>
</organism>
<keyword evidence="7 9" id="KW-1133">Transmembrane helix</keyword>
<keyword evidence="13" id="KW-1185">Reference proteome</keyword>
<evidence type="ECO:0000256" key="8">
    <source>
        <dbReference type="ARBA" id="ARBA00023136"/>
    </source>
</evidence>
<evidence type="ECO:0000256" key="6">
    <source>
        <dbReference type="ARBA" id="ARBA00022840"/>
    </source>
</evidence>
<dbReference type="Pfam" id="PF00005">
    <property type="entry name" value="ABC_tran"/>
    <property type="match status" value="1"/>
</dbReference>
<keyword evidence="6 12" id="KW-0067">ATP-binding</keyword>
<dbReference type="AlphaFoldDB" id="A0A1M6KKW6"/>
<dbReference type="RefSeq" id="WP_072901947.1">
    <property type="nucleotide sequence ID" value="NZ_FRAD01000004.1"/>
</dbReference>
<name>A0A1M6KKW6_9CLOT</name>
<dbReference type="GO" id="GO:0140359">
    <property type="term" value="F:ABC-type transporter activity"/>
    <property type="evidence" value="ECO:0007669"/>
    <property type="project" value="InterPro"/>
</dbReference>
<dbReference type="PROSITE" id="PS50893">
    <property type="entry name" value="ABC_TRANSPORTER_2"/>
    <property type="match status" value="1"/>
</dbReference>
<feature type="domain" description="ABC transporter" evidence="10">
    <location>
        <begin position="344"/>
        <end position="580"/>
    </location>
</feature>
<dbReference type="EMBL" id="FRAD01000004">
    <property type="protein sequence ID" value="SHJ59597.1"/>
    <property type="molecule type" value="Genomic_DNA"/>
</dbReference>
<dbReference type="InterPro" id="IPR039421">
    <property type="entry name" value="Type_1_exporter"/>
</dbReference>
<dbReference type="SMART" id="SM00382">
    <property type="entry name" value="AAA"/>
    <property type="match status" value="1"/>
</dbReference>
<proteinExistence type="predicted"/>
<evidence type="ECO:0000259" key="10">
    <source>
        <dbReference type="PROSITE" id="PS50893"/>
    </source>
</evidence>
<feature type="transmembrane region" description="Helical" evidence="9">
    <location>
        <begin position="160"/>
        <end position="180"/>
    </location>
</feature>
<accession>A0A1M6KKW6</accession>
<dbReference type="Proteomes" id="UP000183952">
    <property type="component" value="Unassembled WGS sequence"/>
</dbReference>
<dbReference type="PROSITE" id="PS00211">
    <property type="entry name" value="ABC_TRANSPORTER_1"/>
    <property type="match status" value="1"/>
</dbReference>
<dbReference type="GO" id="GO:0016887">
    <property type="term" value="F:ATP hydrolysis activity"/>
    <property type="evidence" value="ECO:0007669"/>
    <property type="project" value="InterPro"/>
</dbReference>
<dbReference type="InterPro" id="IPR003439">
    <property type="entry name" value="ABC_transporter-like_ATP-bd"/>
</dbReference>
<evidence type="ECO:0000256" key="9">
    <source>
        <dbReference type="SAM" id="Phobius"/>
    </source>
</evidence>
<dbReference type="GO" id="GO:0005524">
    <property type="term" value="F:ATP binding"/>
    <property type="evidence" value="ECO:0007669"/>
    <property type="project" value="UniProtKB-KW"/>
</dbReference>
<dbReference type="Gene3D" id="1.20.1560.10">
    <property type="entry name" value="ABC transporter type 1, transmembrane domain"/>
    <property type="match status" value="1"/>
</dbReference>
<dbReference type="SUPFAM" id="SSF52540">
    <property type="entry name" value="P-loop containing nucleoside triphosphate hydrolases"/>
    <property type="match status" value="1"/>
</dbReference>
<feature type="domain" description="ABC transmembrane type-1" evidence="11">
    <location>
        <begin position="24"/>
        <end position="309"/>
    </location>
</feature>
<dbReference type="InterPro" id="IPR036640">
    <property type="entry name" value="ABC1_TM_sf"/>
</dbReference>
<keyword evidence="8 9" id="KW-0472">Membrane</keyword>
<keyword evidence="5" id="KW-0547">Nucleotide-binding</keyword>
<keyword evidence="3" id="KW-1003">Cell membrane</keyword>
<evidence type="ECO:0000256" key="3">
    <source>
        <dbReference type="ARBA" id="ARBA00022475"/>
    </source>
</evidence>
<feature type="transmembrane region" description="Helical" evidence="9">
    <location>
        <begin position="133"/>
        <end position="154"/>
    </location>
</feature>
<feature type="transmembrane region" description="Helical" evidence="9">
    <location>
        <begin position="21"/>
        <end position="41"/>
    </location>
</feature>
<dbReference type="Gene3D" id="3.40.50.300">
    <property type="entry name" value="P-loop containing nucleotide triphosphate hydrolases"/>
    <property type="match status" value="1"/>
</dbReference>
<dbReference type="PROSITE" id="PS50929">
    <property type="entry name" value="ABC_TM1F"/>
    <property type="match status" value="1"/>
</dbReference>
<dbReference type="PANTHER" id="PTHR24221:SF654">
    <property type="entry name" value="ATP-BINDING CASSETTE SUB-FAMILY B MEMBER 6"/>
    <property type="match status" value="1"/>
</dbReference>
<dbReference type="InterPro" id="IPR027417">
    <property type="entry name" value="P-loop_NTPase"/>
</dbReference>
<keyword evidence="4 9" id="KW-0812">Transmembrane</keyword>
<dbReference type="OrthoDB" id="2328604at2"/>
<evidence type="ECO:0000259" key="11">
    <source>
        <dbReference type="PROSITE" id="PS50929"/>
    </source>
</evidence>
<dbReference type="InterPro" id="IPR011527">
    <property type="entry name" value="ABC1_TM_dom"/>
</dbReference>
<dbReference type="SUPFAM" id="SSF90123">
    <property type="entry name" value="ABC transporter transmembrane region"/>
    <property type="match status" value="1"/>
</dbReference>
<dbReference type="PANTHER" id="PTHR24221">
    <property type="entry name" value="ATP-BINDING CASSETTE SUB-FAMILY B"/>
    <property type="match status" value="1"/>
</dbReference>
<feature type="transmembrane region" description="Helical" evidence="9">
    <location>
        <begin position="61"/>
        <end position="81"/>
    </location>
</feature>
<protein>
    <submittedName>
        <fullName evidence="12">ATP-binding cassette, subfamily B</fullName>
    </submittedName>
</protein>
<dbReference type="STRING" id="1121331.SAMN02745248_00507"/>
<dbReference type="FunFam" id="3.40.50.300:FF:000854">
    <property type="entry name" value="Multidrug ABC transporter ATP-binding protein"/>
    <property type="match status" value="1"/>
</dbReference>
<evidence type="ECO:0000313" key="12">
    <source>
        <dbReference type="EMBL" id="SHJ59597.1"/>
    </source>
</evidence>
<dbReference type="InterPro" id="IPR003593">
    <property type="entry name" value="AAA+_ATPase"/>
</dbReference>
<evidence type="ECO:0000256" key="1">
    <source>
        <dbReference type="ARBA" id="ARBA00004651"/>
    </source>
</evidence>
<feature type="transmembrane region" description="Helical" evidence="9">
    <location>
        <begin position="250"/>
        <end position="270"/>
    </location>
</feature>
<comment type="subcellular location">
    <subcellularLocation>
        <location evidence="1">Cell membrane</location>
        <topology evidence="1">Multi-pass membrane protein</topology>
    </subcellularLocation>
</comment>